<dbReference type="Gene3D" id="2.40.10.170">
    <property type="match status" value="1"/>
</dbReference>
<dbReference type="GO" id="GO:0005737">
    <property type="term" value="C:cytoplasm"/>
    <property type="evidence" value="ECO:0007669"/>
    <property type="project" value="UniProtKB-SubCell"/>
</dbReference>
<evidence type="ECO:0000256" key="12">
    <source>
        <dbReference type="ARBA" id="ARBA00070128"/>
    </source>
</evidence>
<dbReference type="SUPFAM" id="SSF52540">
    <property type="entry name" value="P-loop containing nucleoside triphosphate hydrolases"/>
    <property type="match status" value="4"/>
</dbReference>
<reference evidence="15 16" key="1">
    <citation type="journal article" date="2019" name="Nat. Microbiol.">
        <title>Mediterranean grassland soil C-N compound turnover is dependent on rainfall and depth, and is mediated by genomically divergent microorganisms.</title>
        <authorList>
            <person name="Diamond S."/>
            <person name="Andeer P.F."/>
            <person name="Li Z."/>
            <person name="Crits-Christoph A."/>
            <person name="Burstein D."/>
            <person name="Anantharaman K."/>
            <person name="Lane K.R."/>
            <person name="Thomas B.C."/>
            <person name="Pan C."/>
            <person name="Northen T.R."/>
            <person name="Banfield J.F."/>
        </authorList>
    </citation>
    <scope>NUCLEOTIDE SEQUENCE [LARGE SCALE GENOMIC DNA]</scope>
    <source>
        <strain evidence="15">NP_5</strain>
    </source>
</reference>
<dbReference type="InterPro" id="IPR011545">
    <property type="entry name" value="DEAD/DEAH_box_helicase_dom"/>
</dbReference>
<protein>
    <recommendedName>
        <fullName evidence="12">Transcription-repair-coupling factor</fullName>
    </recommendedName>
</protein>
<dbReference type="SMART" id="SM00487">
    <property type="entry name" value="DEXDc"/>
    <property type="match status" value="1"/>
</dbReference>
<dbReference type="SMART" id="SM01058">
    <property type="entry name" value="CarD_TRCF"/>
    <property type="match status" value="1"/>
</dbReference>
<evidence type="ECO:0000256" key="11">
    <source>
        <dbReference type="ARBA" id="ARBA00061399"/>
    </source>
</evidence>
<keyword evidence="9" id="KW-0234">DNA repair</keyword>
<evidence type="ECO:0000256" key="9">
    <source>
        <dbReference type="ARBA" id="ARBA00023204"/>
    </source>
</evidence>
<dbReference type="InterPro" id="IPR047112">
    <property type="entry name" value="RecG/Mfd"/>
</dbReference>
<dbReference type="Pfam" id="PF02559">
    <property type="entry name" value="CarD_TRCF_RID"/>
    <property type="match status" value="1"/>
</dbReference>
<evidence type="ECO:0000313" key="16">
    <source>
        <dbReference type="Proteomes" id="UP000320393"/>
    </source>
</evidence>
<keyword evidence="7" id="KW-0067">ATP-binding</keyword>
<dbReference type="GO" id="GO:0003678">
    <property type="term" value="F:DNA helicase activity"/>
    <property type="evidence" value="ECO:0007669"/>
    <property type="project" value="TreeGrafter"/>
</dbReference>
<dbReference type="Gene3D" id="3.90.1150.50">
    <property type="entry name" value="Transcription-repair-coupling factor, D7 domain"/>
    <property type="match status" value="1"/>
</dbReference>
<dbReference type="PANTHER" id="PTHR47964:SF1">
    <property type="entry name" value="ATP-DEPENDENT DNA HELICASE HOMOLOG RECG, CHLOROPLASTIC"/>
    <property type="match status" value="1"/>
</dbReference>
<evidence type="ECO:0000256" key="1">
    <source>
        <dbReference type="ARBA" id="ARBA00004496"/>
    </source>
</evidence>
<dbReference type="SUPFAM" id="SSF141259">
    <property type="entry name" value="CarD-like"/>
    <property type="match status" value="1"/>
</dbReference>
<dbReference type="GO" id="GO:0006281">
    <property type="term" value="P:DNA repair"/>
    <property type="evidence" value="ECO:0007669"/>
    <property type="project" value="UniProtKB-KW"/>
</dbReference>
<dbReference type="InterPro" id="IPR041471">
    <property type="entry name" value="UvrB_inter"/>
</dbReference>
<keyword evidence="4" id="KW-0227">DNA damage</keyword>
<evidence type="ECO:0000259" key="14">
    <source>
        <dbReference type="PROSITE" id="PS51194"/>
    </source>
</evidence>
<dbReference type="InterPro" id="IPR001650">
    <property type="entry name" value="Helicase_C-like"/>
</dbReference>
<name>A0A537LSE8_9BACT</name>
<proteinExistence type="inferred from homology"/>
<dbReference type="Gene3D" id="3.30.2060.10">
    <property type="entry name" value="Penicillin-binding protein 1b domain"/>
    <property type="match status" value="1"/>
</dbReference>
<comment type="similarity">
    <text evidence="10">In the N-terminal section; belongs to the UvrB family.</text>
</comment>
<dbReference type="FunFam" id="3.40.50.300:FF:000546">
    <property type="entry name" value="Transcription-repair-coupling factor"/>
    <property type="match status" value="1"/>
</dbReference>
<feature type="domain" description="Helicase C-terminal" evidence="14">
    <location>
        <begin position="591"/>
        <end position="745"/>
    </location>
</feature>
<evidence type="ECO:0000256" key="7">
    <source>
        <dbReference type="ARBA" id="ARBA00022840"/>
    </source>
</evidence>
<gene>
    <name evidence="15" type="primary">mfd</name>
    <name evidence="15" type="ORF">E6H02_07395</name>
</gene>
<accession>A0A537LSE8</accession>
<evidence type="ECO:0000256" key="6">
    <source>
        <dbReference type="ARBA" id="ARBA00022806"/>
    </source>
</evidence>
<dbReference type="Pfam" id="PF03461">
    <property type="entry name" value="TRCF"/>
    <property type="match status" value="1"/>
</dbReference>
<dbReference type="PROSITE" id="PS51194">
    <property type="entry name" value="HELICASE_CTER"/>
    <property type="match status" value="1"/>
</dbReference>
<comment type="similarity">
    <text evidence="11">In the C-terminal section; belongs to the helicase family. RecG subfamily.</text>
</comment>
<dbReference type="NCBIfam" id="TIGR00580">
    <property type="entry name" value="mfd"/>
    <property type="match status" value="1"/>
</dbReference>
<dbReference type="GO" id="GO:0003684">
    <property type="term" value="F:damaged DNA binding"/>
    <property type="evidence" value="ECO:0007669"/>
    <property type="project" value="InterPro"/>
</dbReference>
<evidence type="ECO:0000256" key="5">
    <source>
        <dbReference type="ARBA" id="ARBA00022801"/>
    </source>
</evidence>
<dbReference type="InterPro" id="IPR004576">
    <property type="entry name" value="Mfd"/>
</dbReference>
<evidence type="ECO:0000259" key="13">
    <source>
        <dbReference type="PROSITE" id="PS51192"/>
    </source>
</evidence>
<dbReference type="PROSITE" id="PS51192">
    <property type="entry name" value="HELICASE_ATP_BIND_1"/>
    <property type="match status" value="1"/>
</dbReference>
<dbReference type="Pfam" id="PF00270">
    <property type="entry name" value="DEAD"/>
    <property type="match status" value="1"/>
</dbReference>
<dbReference type="PANTHER" id="PTHR47964">
    <property type="entry name" value="ATP-DEPENDENT DNA HELICASE HOMOLOG RECG, CHLOROPLASTIC"/>
    <property type="match status" value="1"/>
</dbReference>
<evidence type="ECO:0000256" key="8">
    <source>
        <dbReference type="ARBA" id="ARBA00023125"/>
    </source>
</evidence>
<evidence type="ECO:0000256" key="2">
    <source>
        <dbReference type="ARBA" id="ARBA00022490"/>
    </source>
</evidence>
<evidence type="ECO:0000256" key="3">
    <source>
        <dbReference type="ARBA" id="ARBA00022741"/>
    </source>
</evidence>
<dbReference type="GO" id="GO:0016787">
    <property type="term" value="F:hydrolase activity"/>
    <property type="evidence" value="ECO:0007669"/>
    <property type="project" value="UniProtKB-KW"/>
</dbReference>
<evidence type="ECO:0000313" key="15">
    <source>
        <dbReference type="EMBL" id="TMJ10938.1"/>
    </source>
</evidence>
<keyword evidence="8" id="KW-0238">DNA-binding</keyword>
<keyword evidence="6" id="KW-0347">Helicase</keyword>
<dbReference type="InterPro" id="IPR003711">
    <property type="entry name" value="CarD-like/TRCF_RID"/>
</dbReference>
<evidence type="ECO:0000256" key="4">
    <source>
        <dbReference type="ARBA" id="ARBA00022763"/>
    </source>
</evidence>
<feature type="domain" description="Helicase ATP-binding" evidence="13">
    <location>
        <begin position="409"/>
        <end position="570"/>
    </location>
</feature>
<dbReference type="HAMAP" id="MF_00969">
    <property type="entry name" value="TRCF"/>
    <property type="match status" value="1"/>
</dbReference>
<keyword evidence="2" id="KW-0963">Cytoplasm</keyword>
<dbReference type="SMART" id="SM00982">
    <property type="entry name" value="TRCF"/>
    <property type="match status" value="1"/>
</dbReference>
<comment type="subcellular location">
    <subcellularLocation>
        <location evidence="1">Cytoplasm</location>
    </subcellularLocation>
</comment>
<dbReference type="InterPro" id="IPR027417">
    <property type="entry name" value="P-loop_NTPase"/>
</dbReference>
<comment type="caution">
    <text evidence="15">The sequence shown here is derived from an EMBL/GenBank/DDBJ whole genome shotgun (WGS) entry which is preliminary data.</text>
</comment>
<dbReference type="InterPro" id="IPR014001">
    <property type="entry name" value="Helicase_ATP-bd"/>
</dbReference>
<dbReference type="Gene3D" id="3.40.50.300">
    <property type="entry name" value="P-loop containing nucleotide triphosphate hydrolases"/>
    <property type="match status" value="2"/>
</dbReference>
<dbReference type="InterPro" id="IPR036101">
    <property type="entry name" value="CarD-like/TRCF_RID_sf"/>
</dbReference>
<dbReference type="AlphaFoldDB" id="A0A537LSE8"/>
<dbReference type="GO" id="GO:0005524">
    <property type="term" value="F:ATP binding"/>
    <property type="evidence" value="ECO:0007669"/>
    <property type="project" value="UniProtKB-KW"/>
</dbReference>
<dbReference type="SMART" id="SM00490">
    <property type="entry name" value="HELICc"/>
    <property type="match status" value="1"/>
</dbReference>
<feature type="non-terminal residue" evidence="15">
    <location>
        <position position="1"/>
    </location>
</feature>
<dbReference type="InterPro" id="IPR005118">
    <property type="entry name" value="TRCF_C"/>
</dbReference>
<dbReference type="CDD" id="cd17991">
    <property type="entry name" value="DEXHc_TRCF"/>
    <property type="match status" value="1"/>
</dbReference>
<keyword evidence="3" id="KW-0547">Nucleotide-binding</keyword>
<dbReference type="Pfam" id="PF00271">
    <property type="entry name" value="Helicase_C"/>
    <property type="match status" value="1"/>
</dbReference>
<dbReference type="EMBL" id="VBAM01000261">
    <property type="protein sequence ID" value="TMJ10938.1"/>
    <property type="molecule type" value="Genomic_DNA"/>
</dbReference>
<dbReference type="InterPro" id="IPR037235">
    <property type="entry name" value="TRCF-like_C_D7"/>
</dbReference>
<sequence>GYDRTDLVRRPGELAVRGGLIDVYPSTEDHPIRIEWAGDQIESLRAFDPETQRTVGALPQVTILPARPGEKATATLLDQVPDAVCALDEPEEFERQARALYEQAAAAQRRAVEAGRVPADSSVPAVPWDRIARSLDAHRAVALSTLHRPPRGPVVEFSFGAVESFAGQTAALAVRLREWTAEGRRIIVASRQAHRMVEVLAGHGVAAGLVERLDDPPPPGSVYAVPQALTGGFTLDDLVVVTDAEILGWRRRRRHIRWLRDGARVASWTELTPGDLVVHIHHGIGLYRGLERLAVGGGERDYLHLEYAQGDALYVPTDQINLVQRYVGVEGQTPQIHRLGGTEWEREKRRVRERTREMARELLDLYAAREARSGHSFAPDTPWQREMEEAFSFEETPDQWQAIQDVKRDMESARPMDRLVSGDVGYGKTEVAVRAAFKAVMDGKQVAVLVPTTILAQQHFAVFQERFAAFPVRVEMLSRFRSPREQKAIVDAVRTGAVDVIIGTHRLLSRSVTFKDLGLVIIDEEQRFGVTHKERLKQLRAQVDVLTLTATPIPRTLHMSLAGLRDLSVMETPPEARQPIRTVIREESPDVVREAIQNELNREGQVYVIHNRVETIERAAARIRRLVPDARVAVAHGQMPEERLEQVMLDFLGGRYDVLVSTTIVEIGLDIPRVNTIIIEDAHTLGLAQLYQLRGRVGRAERQAYAFLLYPRHVRLSPEAEQRLIAMREFVELGSGLRLAMRDLEIRGAGNLLGPEQHGHLAAVGFDLYMRLLEEAVRETRGEVVEEPADVAIDLDVGAYLPDTYIHAPAQRMAAYRRLAAAQTVEEGRAAIEALRDRFGPLPEPVQHLAEIIRLRALARRAGVASITRDRTGVLVRLSDHTTTGARLRALSDALPGRLDLTPEGILLRPDGSDLAETIRRIGEMLDALAAPEEPPGRIDVAARARAGR</sequence>
<keyword evidence="5" id="KW-0378">Hydrolase</keyword>
<evidence type="ECO:0000256" key="10">
    <source>
        <dbReference type="ARBA" id="ARBA00061104"/>
    </source>
</evidence>
<organism evidence="15 16">
    <name type="scientific">Candidatus Segetimicrobium genomatis</name>
    <dbReference type="NCBI Taxonomy" id="2569760"/>
    <lineage>
        <taxon>Bacteria</taxon>
        <taxon>Bacillati</taxon>
        <taxon>Candidatus Sysuimicrobiota</taxon>
        <taxon>Candidatus Sysuimicrobiia</taxon>
        <taxon>Candidatus Sysuimicrobiales</taxon>
        <taxon>Candidatus Segetimicrobiaceae</taxon>
        <taxon>Candidatus Segetimicrobium</taxon>
    </lineage>
</organism>
<dbReference type="SUPFAM" id="SSF143517">
    <property type="entry name" value="TRCF domain-like"/>
    <property type="match status" value="1"/>
</dbReference>
<dbReference type="Pfam" id="PF17757">
    <property type="entry name" value="UvrB_inter"/>
    <property type="match status" value="1"/>
</dbReference>
<dbReference type="Proteomes" id="UP000320393">
    <property type="component" value="Unassembled WGS sequence"/>
</dbReference>